<proteinExistence type="predicted"/>
<protein>
    <submittedName>
        <fullName evidence="2">Uncharacterized protein</fullName>
    </submittedName>
</protein>
<dbReference type="EMBL" id="ML005737">
    <property type="protein sequence ID" value="RKP17642.1"/>
    <property type="molecule type" value="Genomic_DNA"/>
</dbReference>
<gene>
    <name evidence="2" type="ORF">ROZALSC1DRAFT_30584</name>
</gene>
<evidence type="ECO:0000256" key="1">
    <source>
        <dbReference type="SAM" id="MobiDB-lite"/>
    </source>
</evidence>
<name>A0A4P9YFC3_ROZAC</name>
<reference evidence="3" key="1">
    <citation type="journal article" date="2018" name="Nat. Microbiol.">
        <title>Leveraging single-cell genomics to expand the fungal tree of life.</title>
        <authorList>
            <person name="Ahrendt S.R."/>
            <person name="Quandt C.A."/>
            <person name="Ciobanu D."/>
            <person name="Clum A."/>
            <person name="Salamov A."/>
            <person name="Andreopoulos B."/>
            <person name="Cheng J.F."/>
            <person name="Woyke T."/>
            <person name="Pelin A."/>
            <person name="Henrissat B."/>
            <person name="Reynolds N.K."/>
            <person name="Benny G.L."/>
            <person name="Smith M.E."/>
            <person name="James T.Y."/>
            <person name="Grigoriev I.V."/>
        </authorList>
    </citation>
    <scope>NUCLEOTIDE SEQUENCE [LARGE SCALE GENOMIC DNA]</scope>
    <source>
        <strain evidence="3">CSF55</strain>
    </source>
</reference>
<evidence type="ECO:0000313" key="3">
    <source>
        <dbReference type="Proteomes" id="UP000281549"/>
    </source>
</evidence>
<dbReference type="Proteomes" id="UP000281549">
    <property type="component" value="Unassembled WGS sequence"/>
</dbReference>
<feature type="non-terminal residue" evidence="2">
    <location>
        <position position="426"/>
    </location>
</feature>
<feature type="region of interest" description="Disordered" evidence="1">
    <location>
        <begin position="390"/>
        <end position="410"/>
    </location>
</feature>
<dbReference type="AlphaFoldDB" id="A0A4P9YFC3"/>
<evidence type="ECO:0000313" key="2">
    <source>
        <dbReference type="EMBL" id="RKP17642.1"/>
    </source>
</evidence>
<sequence length="426" mass="48987">MVSIPHDGIACSLLRIKLPKKYELDNLVLHSTVFQPESKVFLGETHSKLFKENKDMLDGEKYNELRIVEYREPPTLYAHGHELKNLAIVFELSVSGKRSPRHLLKLDTEYEMSLSKLHRIGLLKKVEGCEMECIVESDAQFADICFTSVKEYSLVCDYNRVLGIRCIKDGFWEYSEDGTIVSSDMSQLMISDIYLIFQKGVESFENRVLEYINSYFDYQAEICSKNLSKRRSYSTCKDTKIFERRISFSLNYNGNTISGPDSISLSSSLNDPSTYFVDGSMFLPFFHDDIDLLDFEVSFQYKISYQREILPKGLIFQEEMTICVGQATFCLSKQSDNALVGKLIAKKEDQSLSLPIDDMPEISCILHHPYLPFNKKSLKCPENIEKDRPCSNNEVSLQSDTLSDIQKQSINNETNERDLAKFEGWE</sequence>
<organism evidence="2 3">
    <name type="scientific">Rozella allomycis (strain CSF55)</name>
    <dbReference type="NCBI Taxonomy" id="988480"/>
    <lineage>
        <taxon>Eukaryota</taxon>
        <taxon>Fungi</taxon>
        <taxon>Fungi incertae sedis</taxon>
        <taxon>Cryptomycota</taxon>
        <taxon>Cryptomycota incertae sedis</taxon>
        <taxon>Rozella</taxon>
    </lineage>
</organism>
<accession>A0A4P9YFC3</accession>